<evidence type="ECO:0000313" key="4">
    <source>
        <dbReference type="Proteomes" id="UP000565262"/>
    </source>
</evidence>
<comment type="caution">
    <text evidence="3">The sequence shown here is derived from an EMBL/GenBank/DDBJ whole genome shotgun (WGS) entry which is preliminary data.</text>
</comment>
<feature type="domain" description="N-acetyltransferase" evidence="2">
    <location>
        <begin position="8"/>
        <end position="150"/>
    </location>
</feature>
<dbReference type="InterPro" id="IPR050769">
    <property type="entry name" value="NAT_camello-type"/>
</dbReference>
<dbReference type="RefSeq" id="WP_182809148.1">
    <property type="nucleotide sequence ID" value="NZ_JACJFM010000014.1"/>
</dbReference>
<evidence type="ECO:0000259" key="2">
    <source>
        <dbReference type="PROSITE" id="PS51186"/>
    </source>
</evidence>
<organism evidence="3 4">
    <name type="scientific">Oceanospirillum sediminis</name>
    <dbReference type="NCBI Taxonomy" id="2760088"/>
    <lineage>
        <taxon>Bacteria</taxon>
        <taxon>Pseudomonadati</taxon>
        <taxon>Pseudomonadota</taxon>
        <taxon>Gammaproteobacteria</taxon>
        <taxon>Oceanospirillales</taxon>
        <taxon>Oceanospirillaceae</taxon>
        <taxon>Oceanospirillum</taxon>
    </lineage>
</organism>
<accession>A0A839IR22</accession>
<name>A0A839IR22_9GAMM</name>
<evidence type="ECO:0000256" key="1">
    <source>
        <dbReference type="ARBA" id="ARBA00022679"/>
    </source>
</evidence>
<sequence>MESDKKPVCRRVYEERDLTALIALMNQLGYEHSRQSLSDNIQQVRNQGGEVFIAEDAGLVCGCVAAILDIRLAEGIKGEIVSLVVNQQARGRGIGKLLVVVAEQWLSQYVDEYRIRANAIRKDAHRFYQQLGYSEMKQQVVLGKACPTKG</sequence>
<dbReference type="Pfam" id="PF00583">
    <property type="entry name" value="Acetyltransf_1"/>
    <property type="match status" value="1"/>
</dbReference>
<dbReference type="AlphaFoldDB" id="A0A839IR22"/>
<evidence type="ECO:0000313" key="3">
    <source>
        <dbReference type="EMBL" id="MBB1487371.1"/>
    </source>
</evidence>
<dbReference type="PANTHER" id="PTHR13947:SF37">
    <property type="entry name" value="LD18367P"/>
    <property type="match status" value="1"/>
</dbReference>
<gene>
    <name evidence="3" type="ORF">H4O21_12215</name>
</gene>
<dbReference type="Proteomes" id="UP000565262">
    <property type="component" value="Unassembled WGS sequence"/>
</dbReference>
<keyword evidence="4" id="KW-1185">Reference proteome</keyword>
<dbReference type="Gene3D" id="3.40.630.30">
    <property type="match status" value="1"/>
</dbReference>
<dbReference type="CDD" id="cd04301">
    <property type="entry name" value="NAT_SF"/>
    <property type="match status" value="1"/>
</dbReference>
<protein>
    <submittedName>
        <fullName evidence="3">GNAT family N-acetyltransferase</fullName>
    </submittedName>
</protein>
<dbReference type="InterPro" id="IPR016181">
    <property type="entry name" value="Acyl_CoA_acyltransferase"/>
</dbReference>
<keyword evidence="1 3" id="KW-0808">Transferase</keyword>
<dbReference type="SUPFAM" id="SSF55729">
    <property type="entry name" value="Acyl-CoA N-acyltransferases (Nat)"/>
    <property type="match status" value="1"/>
</dbReference>
<dbReference type="GO" id="GO:0008080">
    <property type="term" value="F:N-acetyltransferase activity"/>
    <property type="evidence" value="ECO:0007669"/>
    <property type="project" value="InterPro"/>
</dbReference>
<reference evidence="3 4" key="1">
    <citation type="submission" date="2020-08" db="EMBL/GenBank/DDBJ databases">
        <title>Oceanospirillum sp. nov. isolated from marine sediment.</title>
        <authorList>
            <person name="Ji X."/>
        </authorList>
    </citation>
    <scope>NUCLEOTIDE SEQUENCE [LARGE SCALE GENOMIC DNA]</scope>
    <source>
        <strain evidence="3 4">D5</strain>
    </source>
</reference>
<dbReference type="PROSITE" id="PS51186">
    <property type="entry name" value="GNAT"/>
    <property type="match status" value="1"/>
</dbReference>
<dbReference type="PANTHER" id="PTHR13947">
    <property type="entry name" value="GNAT FAMILY N-ACETYLTRANSFERASE"/>
    <property type="match status" value="1"/>
</dbReference>
<proteinExistence type="predicted"/>
<dbReference type="InterPro" id="IPR000182">
    <property type="entry name" value="GNAT_dom"/>
</dbReference>
<dbReference type="EMBL" id="JACJFM010000014">
    <property type="protein sequence ID" value="MBB1487371.1"/>
    <property type="molecule type" value="Genomic_DNA"/>
</dbReference>